<evidence type="ECO:0000256" key="2">
    <source>
        <dbReference type="ARBA" id="ARBA00022679"/>
    </source>
</evidence>
<dbReference type="KEGG" id="dci:103516538"/>
<comment type="domain">
    <text evidence="7">The DHHC domain is required for palmitoyltransferase activity.</text>
</comment>
<keyword evidence="2 7" id="KW-0808">Transferase</keyword>
<evidence type="ECO:0000313" key="10">
    <source>
        <dbReference type="RefSeq" id="XP_008479731.1"/>
    </source>
</evidence>
<dbReference type="CTD" id="34503"/>
<evidence type="ECO:0000256" key="3">
    <source>
        <dbReference type="ARBA" id="ARBA00022692"/>
    </source>
</evidence>
<evidence type="ECO:0000256" key="5">
    <source>
        <dbReference type="ARBA" id="ARBA00023136"/>
    </source>
</evidence>
<dbReference type="Proteomes" id="UP000079169">
    <property type="component" value="Unplaced"/>
</dbReference>
<dbReference type="InterPro" id="IPR039859">
    <property type="entry name" value="PFA4/ZDH16/20/ERF2-like"/>
</dbReference>
<name>A0A1S3DDY6_DIACI</name>
<feature type="transmembrane region" description="Helical" evidence="7">
    <location>
        <begin position="148"/>
        <end position="168"/>
    </location>
</feature>
<dbReference type="GO" id="GO:0016020">
    <property type="term" value="C:membrane"/>
    <property type="evidence" value="ECO:0007669"/>
    <property type="project" value="UniProtKB-SubCell"/>
</dbReference>
<keyword evidence="9" id="KW-1185">Reference proteome</keyword>
<keyword evidence="4 7" id="KW-1133">Transmembrane helix</keyword>
<dbReference type="EC" id="2.3.1.225" evidence="7"/>
<sequence length="266" mass="30629">MMVFVKDPCGFICIIFTYAAVVYADYVVIRWVVVQTMSDSLWGPFHVLIFNTLVFLLSYAHFKAMLSDPGAVPLPKTRVDFSDIHTGELSAMLQNKDDWTVCTRCETYRPPRAHHCRICKRCIKRMDHHCPWINNCVGEKNQRYFVQFLIYVTILAVYAIALVSISWLRECPLCSREITIKQTRILHSIVLLIEAVMFGLFVLTILYDQIEAIIHDETGIEQLAALGSGSSDTPKLSYRKVLLRHICRLPCQSYQPTYRHLPSHTV</sequence>
<dbReference type="RefSeq" id="XP_008479731.1">
    <property type="nucleotide sequence ID" value="XM_008481509.3"/>
</dbReference>
<evidence type="ECO:0000256" key="7">
    <source>
        <dbReference type="RuleBase" id="RU079119"/>
    </source>
</evidence>
<protein>
    <recommendedName>
        <fullName evidence="7">Palmitoyltransferase</fullName>
        <ecNumber evidence="7">2.3.1.225</ecNumber>
    </recommendedName>
</protein>
<evidence type="ECO:0000256" key="4">
    <source>
        <dbReference type="ARBA" id="ARBA00022989"/>
    </source>
</evidence>
<comment type="similarity">
    <text evidence="7">Belongs to the DHHC palmitoyltransferase family.</text>
</comment>
<dbReference type="AlphaFoldDB" id="A0A1S3DDY6"/>
<dbReference type="PaxDb" id="121845-A0A1S3DDY6"/>
<evidence type="ECO:0000256" key="6">
    <source>
        <dbReference type="ARBA" id="ARBA00023315"/>
    </source>
</evidence>
<evidence type="ECO:0000256" key="1">
    <source>
        <dbReference type="ARBA" id="ARBA00004141"/>
    </source>
</evidence>
<evidence type="ECO:0000313" key="9">
    <source>
        <dbReference type="Proteomes" id="UP000079169"/>
    </source>
</evidence>
<proteinExistence type="inferred from homology"/>
<feature type="domain" description="Palmitoyltransferase DHHC" evidence="8">
    <location>
        <begin position="97"/>
        <end position="223"/>
    </location>
</feature>
<reference evidence="10" key="1">
    <citation type="submission" date="2025-08" db="UniProtKB">
        <authorList>
            <consortium name="RefSeq"/>
        </authorList>
    </citation>
    <scope>IDENTIFICATION</scope>
</reference>
<evidence type="ECO:0000259" key="8">
    <source>
        <dbReference type="Pfam" id="PF01529"/>
    </source>
</evidence>
<dbReference type="GO" id="GO:0019706">
    <property type="term" value="F:protein-cysteine S-palmitoyltransferase activity"/>
    <property type="evidence" value="ECO:0007669"/>
    <property type="project" value="UniProtKB-EC"/>
</dbReference>
<keyword evidence="3 7" id="KW-0812">Transmembrane</keyword>
<keyword evidence="5 7" id="KW-0472">Membrane</keyword>
<organism evidence="9 10">
    <name type="scientific">Diaphorina citri</name>
    <name type="common">Asian citrus psyllid</name>
    <dbReference type="NCBI Taxonomy" id="121845"/>
    <lineage>
        <taxon>Eukaryota</taxon>
        <taxon>Metazoa</taxon>
        <taxon>Ecdysozoa</taxon>
        <taxon>Arthropoda</taxon>
        <taxon>Hexapoda</taxon>
        <taxon>Insecta</taxon>
        <taxon>Pterygota</taxon>
        <taxon>Neoptera</taxon>
        <taxon>Paraneoptera</taxon>
        <taxon>Hemiptera</taxon>
        <taxon>Sternorrhyncha</taxon>
        <taxon>Psylloidea</taxon>
        <taxon>Psyllidae</taxon>
        <taxon>Diaphorininae</taxon>
        <taxon>Diaphorina</taxon>
    </lineage>
</organism>
<accession>A0A1S3DDY6</accession>
<dbReference type="GeneID" id="103516538"/>
<feature type="transmembrane region" description="Helical" evidence="7">
    <location>
        <begin position="41"/>
        <end position="60"/>
    </location>
</feature>
<comment type="catalytic activity">
    <reaction evidence="7">
        <text>L-cysteinyl-[protein] + hexadecanoyl-CoA = S-hexadecanoyl-L-cysteinyl-[protein] + CoA</text>
        <dbReference type="Rhea" id="RHEA:36683"/>
        <dbReference type="Rhea" id="RHEA-COMP:10131"/>
        <dbReference type="Rhea" id="RHEA-COMP:11032"/>
        <dbReference type="ChEBI" id="CHEBI:29950"/>
        <dbReference type="ChEBI" id="CHEBI:57287"/>
        <dbReference type="ChEBI" id="CHEBI:57379"/>
        <dbReference type="ChEBI" id="CHEBI:74151"/>
        <dbReference type="EC" id="2.3.1.225"/>
    </reaction>
</comment>
<dbReference type="Pfam" id="PF01529">
    <property type="entry name" value="DHHC"/>
    <property type="match status" value="1"/>
</dbReference>
<dbReference type="InterPro" id="IPR001594">
    <property type="entry name" value="Palmitoyltrfase_DHHC"/>
</dbReference>
<dbReference type="STRING" id="121845.A0A1S3DDY6"/>
<dbReference type="OMA" id="WVYHDEY"/>
<dbReference type="PROSITE" id="PS50216">
    <property type="entry name" value="DHHC"/>
    <property type="match status" value="1"/>
</dbReference>
<dbReference type="PANTHER" id="PTHR12246">
    <property type="entry name" value="PALMITOYLTRANSFERASE ZDHHC16"/>
    <property type="match status" value="1"/>
</dbReference>
<gene>
    <name evidence="10" type="primary">LOC103516538</name>
</gene>
<comment type="subcellular location">
    <subcellularLocation>
        <location evidence="1">Membrane</location>
        <topology evidence="1">Multi-pass membrane protein</topology>
    </subcellularLocation>
</comment>
<feature type="transmembrane region" description="Helical" evidence="7">
    <location>
        <begin position="188"/>
        <end position="207"/>
    </location>
</feature>
<keyword evidence="6 7" id="KW-0012">Acyltransferase</keyword>
<feature type="transmembrane region" description="Helical" evidence="7">
    <location>
        <begin position="9"/>
        <end position="29"/>
    </location>
</feature>